<evidence type="ECO:0000313" key="11">
    <source>
        <dbReference type="Proteomes" id="UP000319483"/>
    </source>
</evidence>
<evidence type="ECO:0000256" key="3">
    <source>
        <dbReference type="ARBA" id="ARBA00022475"/>
    </source>
</evidence>
<evidence type="ECO:0000256" key="9">
    <source>
        <dbReference type="SAM" id="Phobius"/>
    </source>
</evidence>
<dbReference type="InterPro" id="IPR045324">
    <property type="entry name" value="Small_multidrug_res"/>
</dbReference>
<comment type="caution">
    <text evidence="10">The sequence shown here is derived from an EMBL/GenBank/DDBJ whole genome shotgun (WGS) entry which is preliminary data.</text>
</comment>
<comment type="subcellular location">
    <subcellularLocation>
        <location evidence="1 8">Cell membrane</location>
        <topology evidence="1 8">Multi-pass membrane protein</topology>
    </subcellularLocation>
</comment>
<accession>A0A1B9JGT0</accession>
<dbReference type="AlphaFoldDB" id="A0A1B9JGT0"/>
<dbReference type="Proteomes" id="UP000319483">
    <property type="component" value="Unassembled WGS sequence"/>
</dbReference>
<dbReference type="RefSeq" id="WP_039128022.1">
    <property type="nucleotide sequence ID" value="NZ_CAMLRN010000015.1"/>
</dbReference>
<evidence type="ECO:0000256" key="2">
    <source>
        <dbReference type="ARBA" id="ARBA00022448"/>
    </source>
</evidence>
<sequence length="110" mass="11903">MNSYLLLFLAIICEVIATSSLKLSNGFTHLVFSIITIIGYSASFYVLSLALKTIPVGIAYAIWSGIGIVLISLIAWIFMKQTLDLAALIGMGFIMFGVVIINLFSKVAAH</sequence>
<proteinExistence type="inferred from homology"/>
<dbReference type="InterPro" id="IPR037185">
    <property type="entry name" value="EmrE-like"/>
</dbReference>
<evidence type="ECO:0000256" key="5">
    <source>
        <dbReference type="ARBA" id="ARBA00022989"/>
    </source>
</evidence>
<dbReference type="OrthoDB" id="9808638at2"/>
<dbReference type="GO" id="GO:0015297">
    <property type="term" value="F:antiporter activity"/>
    <property type="evidence" value="ECO:0007669"/>
    <property type="project" value="TreeGrafter"/>
</dbReference>
<evidence type="ECO:0000313" key="10">
    <source>
        <dbReference type="EMBL" id="TSK04784.1"/>
    </source>
</evidence>
<evidence type="ECO:0000256" key="4">
    <source>
        <dbReference type="ARBA" id="ARBA00022692"/>
    </source>
</evidence>
<dbReference type="EMBL" id="VMHM01000003">
    <property type="protein sequence ID" value="TSK04784.1"/>
    <property type="molecule type" value="Genomic_DNA"/>
</dbReference>
<feature type="transmembrane region" description="Helical" evidence="9">
    <location>
        <begin position="85"/>
        <end position="104"/>
    </location>
</feature>
<evidence type="ECO:0000256" key="7">
    <source>
        <dbReference type="ARBA" id="ARBA00038032"/>
    </source>
</evidence>
<keyword evidence="4 8" id="KW-0812">Transmembrane</keyword>
<gene>
    <name evidence="10" type="ORF">FPQ15_02920</name>
</gene>
<dbReference type="GO" id="GO:0015220">
    <property type="term" value="F:choline transmembrane transporter activity"/>
    <property type="evidence" value="ECO:0007669"/>
    <property type="project" value="TreeGrafter"/>
</dbReference>
<keyword evidence="2" id="KW-0813">Transport</keyword>
<keyword evidence="5 9" id="KW-1133">Transmembrane helix</keyword>
<keyword evidence="6 9" id="KW-0472">Membrane</keyword>
<name>A0A1B9JGT0_9GAMM</name>
<dbReference type="Pfam" id="PF00893">
    <property type="entry name" value="Multi_Drug_Res"/>
    <property type="match status" value="1"/>
</dbReference>
<reference evidence="10 11" key="1">
    <citation type="submission" date="2019-07" db="EMBL/GenBank/DDBJ databases">
        <title>Gilliamella genomes.</title>
        <authorList>
            <person name="Zheng H."/>
        </authorList>
    </citation>
    <scope>NUCLEOTIDE SEQUENCE [LARGE SCALE GENOMIC DNA]</scope>
    <source>
        <strain evidence="10 11">W8127</strain>
    </source>
</reference>
<dbReference type="SUPFAM" id="SSF103481">
    <property type="entry name" value="Multidrug resistance efflux transporter EmrE"/>
    <property type="match status" value="1"/>
</dbReference>
<keyword evidence="3" id="KW-1003">Cell membrane</keyword>
<evidence type="ECO:0000256" key="6">
    <source>
        <dbReference type="ARBA" id="ARBA00023136"/>
    </source>
</evidence>
<dbReference type="InterPro" id="IPR000390">
    <property type="entry name" value="Small_drug/metabolite_transptr"/>
</dbReference>
<dbReference type="PANTHER" id="PTHR30561">
    <property type="entry name" value="SMR FAMILY PROTON-DEPENDENT DRUG EFFLUX TRANSPORTER SUGE"/>
    <property type="match status" value="1"/>
</dbReference>
<feature type="transmembrane region" description="Helical" evidence="9">
    <location>
        <begin position="27"/>
        <end position="51"/>
    </location>
</feature>
<dbReference type="PANTHER" id="PTHR30561:SF1">
    <property type="entry name" value="MULTIDRUG TRANSPORTER EMRE"/>
    <property type="match status" value="1"/>
</dbReference>
<dbReference type="Gene3D" id="1.10.3730.20">
    <property type="match status" value="1"/>
</dbReference>
<dbReference type="GO" id="GO:0031460">
    <property type="term" value="P:glycine betaine transport"/>
    <property type="evidence" value="ECO:0007669"/>
    <property type="project" value="TreeGrafter"/>
</dbReference>
<protein>
    <submittedName>
        <fullName evidence="10">QacE family quaternary ammonium compound efflux SMR transporter</fullName>
    </submittedName>
</protein>
<dbReference type="FunFam" id="1.10.3730.20:FF:000001">
    <property type="entry name" value="Quaternary ammonium compound resistance transporter SugE"/>
    <property type="match status" value="1"/>
</dbReference>
<comment type="similarity">
    <text evidence="7 8">Belongs to the drug/metabolite transporter (DMT) superfamily. Small multidrug resistance (SMR) (TC 2.A.7.1) family.</text>
</comment>
<dbReference type="GO" id="GO:1990961">
    <property type="term" value="P:xenobiotic detoxification by transmembrane export across the plasma membrane"/>
    <property type="evidence" value="ECO:0007669"/>
    <property type="project" value="UniProtKB-ARBA"/>
</dbReference>
<evidence type="ECO:0000256" key="1">
    <source>
        <dbReference type="ARBA" id="ARBA00004651"/>
    </source>
</evidence>
<evidence type="ECO:0000256" key="8">
    <source>
        <dbReference type="RuleBase" id="RU003942"/>
    </source>
</evidence>
<dbReference type="GO" id="GO:0015199">
    <property type="term" value="F:amino-acid betaine transmembrane transporter activity"/>
    <property type="evidence" value="ECO:0007669"/>
    <property type="project" value="TreeGrafter"/>
</dbReference>
<dbReference type="GO" id="GO:0005886">
    <property type="term" value="C:plasma membrane"/>
    <property type="evidence" value="ECO:0007669"/>
    <property type="project" value="UniProtKB-SubCell"/>
</dbReference>
<feature type="transmembrane region" description="Helical" evidence="9">
    <location>
        <begin position="58"/>
        <end position="79"/>
    </location>
</feature>
<organism evidence="10 11">
    <name type="scientific">Gilliamella apicola</name>
    <dbReference type="NCBI Taxonomy" id="1196095"/>
    <lineage>
        <taxon>Bacteria</taxon>
        <taxon>Pseudomonadati</taxon>
        <taxon>Pseudomonadota</taxon>
        <taxon>Gammaproteobacteria</taxon>
        <taxon>Orbales</taxon>
        <taxon>Orbaceae</taxon>
        <taxon>Gilliamella</taxon>
    </lineage>
</organism>